<name>A0A427TX09_9BACI</name>
<evidence type="ECO:0000313" key="2">
    <source>
        <dbReference type="EMBL" id="RSD28991.1"/>
    </source>
</evidence>
<organism evidence="2 3">
    <name type="scientific">Mesobacillus subterraneus</name>
    <dbReference type="NCBI Taxonomy" id="285983"/>
    <lineage>
        <taxon>Bacteria</taxon>
        <taxon>Bacillati</taxon>
        <taxon>Bacillota</taxon>
        <taxon>Bacilli</taxon>
        <taxon>Bacillales</taxon>
        <taxon>Bacillaceae</taxon>
        <taxon>Mesobacillus</taxon>
    </lineage>
</organism>
<dbReference type="EMBL" id="RSFW01000003">
    <property type="protein sequence ID" value="RSD28991.1"/>
    <property type="molecule type" value="Genomic_DNA"/>
</dbReference>
<keyword evidence="1" id="KW-0812">Transmembrane</keyword>
<proteinExistence type="predicted"/>
<dbReference type="RefSeq" id="WP_125478424.1">
    <property type="nucleotide sequence ID" value="NZ_RSFW01000003.1"/>
</dbReference>
<accession>A0A427TX09</accession>
<sequence>MIPTANTALKICISLIALMAMIFYLAKTKNVDVTYQQTLGSFDQYQDVVEDFLKHPSDEKLSAVSHHQGSFIYHYQTLIDHQTAFNKVFKIEPILTEQEIAFLKELKNQEQKLDEQLIDTTWKEVYIAADFSGLLEEAEENGEFQSETIQIKKTGRDLYQITIIGTFRTEDTTNILRRYFLIETEKGNFYWEKPSDYSIKLSDIEAELKIGRNKYSITGRIISNLDE</sequence>
<protein>
    <submittedName>
        <fullName evidence="2">Uncharacterized protein</fullName>
    </submittedName>
</protein>
<evidence type="ECO:0000313" key="3">
    <source>
        <dbReference type="Proteomes" id="UP000279911"/>
    </source>
</evidence>
<feature type="transmembrane region" description="Helical" evidence="1">
    <location>
        <begin position="7"/>
        <end position="26"/>
    </location>
</feature>
<dbReference type="OrthoDB" id="2879243at2"/>
<comment type="caution">
    <text evidence="2">The sequence shown here is derived from an EMBL/GenBank/DDBJ whole genome shotgun (WGS) entry which is preliminary data.</text>
</comment>
<evidence type="ECO:0000256" key="1">
    <source>
        <dbReference type="SAM" id="Phobius"/>
    </source>
</evidence>
<dbReference type="AlphaFoldDB" id="A0A427TX09"/>
<keyword evidence="1" id="KW-1133">Transmembrane helix</keyword>
<reference evidence="3" key="1">
    <citation type="submission" date="2018-12" db="EMBL/GenBank/DDBJ databases">
        <title>Bacillus chawlae sp. nov., Bacillus glennii sp. nov., and Bacillus saganii sp. nov. Isolated from the Vehicle Assembly Building at Kennedy Space Center where the Viking Spacecraft were Assembled.</title>
        <authorList>
            <person name="Seuylemezian A."/>
            <person name="Vaishampayan P."/>
        </authorList>
    </citation>
    <scope>NUCLEOTIDE SEQUENCE [LARGE SCALE GENOMIC DNA]</scope>
    <source>
        <strain evidence="3">DSM 13966</strain>
    </source>
</reference>
<keyword evidence="1" id="KW-0472">Membrane</keyword>
<gene>
    <name evidence="2" type="ORF">EJA10_02450</name>
</gene>
<dbReference type="Proteomes" id="UP000279911">
    <property type="component" value="Unassembled WGS sequence"/>
</dbReference>